<gene>
    <name evidence="1" type="ORF">H9856_03070</name>
</gene>
<dbReference type="AlphaFoldDB" id="A0A9D2AKE8"/>
<evidence type="ECO:0000313" key="1">
    <source>
        <dbReference type="EMBL" id="HIX35376.1"/>
    </source>
</evidence>
<comment type="caution">
    <text evidence="1">The sequence shown here is derived from an EMBL/GenBank/DDBJ whole genome shotgun (WGS) entry which is preliminary data.</text>
</comment>
<reference evidence="1" key="2">
    <citation type="submission" date="2021-04" db="EMBL/GenBank/DDBJ databases">
        <authorList>
            <person name="Gilroy R."/>
        </authorList>
    </citation>
    <scope>NUCLEOTIDE SEQUENCE</scope>
    <source>
        <strain evidence="1">ChiSxjej3B15-572</strain>
    </source>
</reference>
<accession>A0A9D2AKE8</accession>
<name>A0A9D2AKE8_9LACO</name>
<dbReference type="Proteomes" id="UP000824231">
    <property type="component" value="Unassembled WGS sequence"/>
</dbReference>
<reference evidence="1" key="1">
    <citation type="journal article" date="2021" name="PeerJ">
        <title>Extensive microbial diversity within the chicken gut microbiome revealed by metagenomics and culture.</title>
        <authorList>
            <person name="Gilroy R."/>
            <person name="Ravi A."/>
            <person name="Getino M."/>
            <person name="Pursley I."/>
            <person name="Horton D.L."/>
            <person name="Alikhan N.F."/>
            <person name="Baker D."/>
            <person name="Gharbi K."/>
            <person name="Hall N."/>
            <person name="Watson M."/>
            <person name="Adriaenssens E.M."/>
            <person name="Foster-Nyarko E."/>
            <person name="Jarju S."/>
            <person name="Secka A."/>
            <person name="Antonio M."/>
            <person name="Oren A."/>
            <person name="Chaudhuri R.R."/>
            <person name="La Ragione R."/>
            <person name="Hildebrand F."/>
            <person name="Pallen M.J."/>
        </authorList>
    </citation>
    <scope>NUCLEOTIDE SEQUENCE</scope>
    <source>
        <strain evidence="1">ChiSxjej3B15-572</strain>
    </source>
</reference>
<evidence type="ECO:0000313" key="2">
    <source>
        <dbReference type="Proteomes" id="UP000824231"/>
    </source>
</evidence>
<sequence>MTIEKNIFQKQRPNYSKLLSFGFHKENGHYLWRQQFFADQFLAQLDID</sequence>
<organism evidence="1 2">
    <name type="scientific">Candidatus Limosilactobacillus merdigallinarum</name>
    <dbReference type="NCBI Taxonomy" id="2838652"/>
    <lineage>
        <taxon>Bacteria</taxon>
        <taxon>Bacillati</taxon>
        <taxon>Bacillota</taxon>
        <taxon>Bacilli</taxon>
        <taxon>Lactobacillales</taxon>
        <taxon>Lactobacillaceae</taxon>
        <taxon>Limosilactobacillus</taxon>
    </lineage>
</organism>
<proteinExistence type="predicted"/>
<protein>
    <submittedName>
        <fullName evidence="1">Uncharacterized protein</fullName>
    </submittedName>
</protein>
<dbReference type="EMBL" id="DXFH01000011">
    <property type="protein sequence ID" value="HIX35376.1"/>
    <property type="molecule type" value="Genomic_DNA"/>
</dbReference>